<dbReference type="GO" id="GO:0016567">
    <property type="term" value="P:protein ubiquitination"/>
    <property type="evidence" value="ECO:0007669"/>
    <property type="project" value="UniProtKB-UniRule"/>
</dbReference>
<dbReference type="OrthoDB" id="10064100at2759"/>
<evidence type="ECO:0000313" key="9">
    <source>
        <dbReference type="Proteomes" id="UP000516437"/>
    </source>
</evidence>
<name>A0A6A1W7J7_9ROSI</name>
<evidence type="ECO:0000256" key="4">
    <source>
        <dbReference type="ARBA" id="ARBA00022786"/>
    </source>
</evidence>
<evidence type="ECO:0000256" key="2">
    <source>
        <dbReference type="ARBA" id="ARBA00004906"/>
    </source>
</evidence>
<comment type="pathway">
    <text evidence="2 5">Protein modification; protein ubiquitination.</text>
</comment>
<evidence type="ECO:0000256" key="6">
    <source>
        <dbReference type="SAM" id="SignalP"/>
    </source>
</evidence>
<dbReference type="InterPro" id="IPR011989">
    <property type="entry name" value="ARM-like"/>
</dbReference>
<dbReference type="GO" id="GO:0061630">
    <property type="term" value="F:ubiquitin protein ligase activity"/>
    <property type="evidence" value="ECO:0007669"/>
    <property type="project" value="UniProtKB-UniRule"/>
</dbReference>
<comment type="function">
    <text evidence="5">Functions as an E3 ubiquitin ligase.</text>
</comment>
<evidence type="ECO:0000259" key="7">
    <source>
        <dbReference type="PROSITE" id="PS51698"/>
    </source>
</evidence>
<sequence length="426" mass="47413">MTPLLLLSALSAFLTIWQKMGRQELFITVPSLFRCPISMEVMRSPVSLCTGVTYDRSSIQHWLESGHDTCPATMQVLPSKHLVPNLTLHRLINLWLLEHHSSQSSPKPSTQQIQVYIEKFDDENSEVDLRDYLAKIVDFAKVRNQNRRFLADFDGFVEVIVGVLCKRAEMEVLELIIRILDLLISQHGVKERVHSLIFRSNYQNFFPSICFVLRNGSLSSKRESARILESLAHDAESKRRILEQEDLLSMLLHLVSSDNDPDLHDAVLSCLIAVSRSRSAKAELVRFGVVLVLSERLLDPNTKLSIAEKCLKLLSIASTCAEGRSAISENPKCAAALVGGLMKAGTEDAVAVLWGMCCVHGDRKVRDVVIKCNGVTKILLVMQSDCEGNVRSMCGELVKVLRDGCKSGGGLGLGRYETKTAHIMPC</sequence>
<comment type="caution">
    <text evidence="8">The sequence shown here is derived from an EMBL/GenBank/DDBJ whole genome shotgun (WGS) entry which is preliminary data.</text>
</comment>
<organism evidence="8 9">
    <name type="scientific">Morella rubra</name>
    <name type="common">Chinese bayberry</name>
    <dbReference type="NCBI Taxonomy" id="262757"/>
    <lineage>
        <taxon>Eukaryota</taxon>
        <taxon>Viridiplantae</taxon>
        <taxon>Streptophyta</taxon>
        <taxon>Embryophyta</taxon>
        <taxon>Tracheophyta</taxon>
        <taxon>Spermatophyta</taxon>
        <taxon>Magnoliopsida</taxon>
        <taxon>eudicotyledons</taxon>
        <taxon>Gunneridae</taxon>
        <taxon>Pentapetalae</taxon>
        <taxon>rosids</taxon>
        <taxon>fabids</taxon>
        <taxon>Fagales</taxon>
        <taxon>Myricaceae</taxon>
        <taxon>Morella</taxon>
    </lineage>
</organism>
<accession>A0A6A1W7J7</accession>
<comment type="catalytic activity">
    <reaction evidence="1 5">
        <text>S-ubiquitinyl-[E2 ubiquitin-conjugating enzyme]-L-cysteine + [acceptor protein]-L-lysine = [E2 ubiquitin-conjugating enzyme]-L-cysteine + N(6)-ubiquitinyl-[acceptor protein]-L-lysine.</text>
        <dbReference type="EC" id="2.3.2.27"/>
    </reaction>
</comment>
<proteinExistence type="predicted"/>
<evidence type="ECO:0000313" key="8">
    <source>
        <dbReference type="EMBL" id="KAB1220873.1"/>
    </source>
</evidence>
<feature type="domain" description="U-box" evidence="7">
    <location>
        <begin position="28"/>
        <end position="102"/>
    </location>
</feature>
<dbReference type="PANTHER" id="PTHR22849">
    <property type="entry name" value="WDSAM1 PROTEIN"/>
    <property type="match status" value="1"/>
</dbReference>
<dbReference type="FunFam" id="3.30.40.10:FF:000442">
    <property type="entry name" value="RING-type E3 ubiquitin transferase"/>
    <property type="match status" value="1"/>
</dbReference>
<dbReference type="Pfam" id="PF04564">
    <property type="entry name" value="U-box"/>
    <property type="match status" value="1"/>
</dbReference>
<dbReference type="Gene3D" id="3.30.40.10">
    <property type="entry name" value="Zinc/RING finger domain, C3HC4 (zinc finger)"/>
    <property type="match status" value="1"/>
</dbReference>
<reference evidence="8 9" key="1">
    <citation type="journal article" date="2019" name="Plant Biotechnol. J.">
        <title>The red bayberry genome and genetic basis of sex determination.</title>
        <authorList>
            <person name="Jia H.M."/>
            <person name="Jia H.J."/>
            <person name="Cai Q.L."/>
            <person name="Wang Y."/>
            <person name="Zhao H.B."/>
            <person name="Yang W.F."/>
            <person name="Wang G.Y."/>
            <person name="Li Y.H."/>
            <person name="Zhan D.L."/>
            <person name="Shen Y.T."/>
            <person name="Niu Q.F."/>
            <person name="Chang L."/>
            <person name="Qiu J."/>
            <person name="Zhao L."/>
            <person name="Xie H.B."/>
            <person name="Fu W.Y."/>
            <person name="Jin J."/>
            <person name="Li X.W."/>
            <person name="Jiao Y."/>
            <person name="Zhou C.C."/>
            <person name="Tu T."/>
            <person name="Chai C.Y."/>
            <person name="Gao J.L."/>
            <person name="Fan L.J."/>
            <person name="van de Weg E."/>
            <person name="Wang J.Y."/>
            <person name="Gao Z.S."/>
        </authorList>
    </citation>
    <scope>NUCLEOTIDE SEQUENCE [LARGE SCALE GENOMIC DNA]</scope>
    <source>
        <tissue evidence="8">Leaves</tissue>
    </source>
</reference>
<feature type="signal peptide" evidence="6">
    <location>
        <begin position="1"/>
        <end position="21"/>
    </location>
</feature>
<evidence type="ECO:0000256" key="5">
    <source>
        <dbReference type="RuleBase" id="RU369093"/>
    </source>
</evidence>
<protein>
    <recommendedName>
        <fullName evidence="5 7">U-box domain-containing protein</fullName>
        <ecNumber evidence="5">2.3.2.27</ecNumber>
    </recommendedName>
    <alternativeName>
        <fullName evidence="5">RING-type E3 ubiquitin transferase PUB</fullName>
    </alternativeName>
</protein>
<dbReference type="InterPro" id="IPR045185">
    <property type="entry name" value="PUB22/23/24-like"/>
</dbReference>
<dbReference type="InterPro" id="IPR003613">
    <property type="entry name" value="Ubox_domain"/>
</dbReference>
<dbReference type="InterPro" id="IPR045210">
    <property type="entry name" value="RING-Ubox_PUB"/>
</dbReference>
<dbReference type="UniPathway" id="UPA00143"/>
<keyword evidence="3 5" id="KW-0808">Transferase</keyword>
<dbReference type="EC" id="2.3.2.27" evidence="5"/>
<gene>
    <name evidence="8" type="ORF">CJ030_MR3G006314</name>
</gene>
<dbReference type="Pfam" id="PF25598">
    <property type="entry name" value="ARM_PUB"/>
    <property type="match status" value="1"/>
</dbReference>
<dbReference type="PROSITE" id="PS51698">
    <property type="entry name" value="U_BOX"/>
    <property type="match status" value="1"/>
</dbReference>
<dbReference type="SUPFAM" id="SSF48371">
    <property type="entry name" value="ARM repeat"/>
    <property type="match status" value="1"/>
</dbReference>
<dbReference type="Proteomes" id="UP000516437">
    <property type="component" value="Chromosome 3"/>
</dbReference>
<dbReference type="SMART" id="SM00504">
    <property type="entry name" value="Ubox"/>
    <property type="match status" value="1"/>
</dbReference>
<dbReference type="Gene3D" id="1.25.10.10">
    <property type="entry name" value="Leucine-rich Repeat Variant"/>
    <property type="match status" value="1"/>
</dbReference>
<keyword evidence="9" id="KW-1185">Reference proteome</keyword>
<dbReference type="SUPFAM" id="SSF57850">
    <property type="entry name" value="RING/U-box"/>
    <property type="match status" value="1"/>
</dbReference>
<dbReference type="InterPro" id="IPR058678">
    <property type="entry name" value="ARM_PUB"/>
</dbReference>
<evidence type="ECO:0000256" key="1">
    <source>
        <dbReference type="ARBA" id="ARBA00000900"/>
    </source>
</evidence>
<dbReference type="EMBL" id="RXIC02000021">
    <property type="protein sequence ID" value="KAB1220873.1"/>
    <property type="molecule type" value="Genomic_DNA"/>
</dbReference>
<keyword evidence="4 5" id="KW-0833">Ubl conjugation pathway</keyword>
<dbReference type="InterPro" id="IPR013083">
    <property type="entry name" value="Znf_RING/FYVE/PHD"/>
</dbReference>
<dbReference type="AlphaFoldDB" id="A0A6A1W7J7"/>
<dbReference type="CDD" id="cd16664">
    <property type="entry name" value="RING-Ubox_PUB"/>
    <property type="match status" value="1"/>
</dbReference>
<feature type="chain" id="PRO_5025578729" description="U-box domain-containing protein" evidence="6">
    <location>
        <begin position="22"/>
        <end position="426"/>
    </location>
</feature>
<dbReference type="PANTHER" id="PTHR22849:SF163">
    <property type="entry name" value="U-BOX DOMAIN-CONTAINING PROTEIN"/>
    <property type="match status" value="1"/>
</dbReference>
<keyword evidence="6" id="KW-0732">Signal</keyword>
<dbReference type="InterPro" id="IPR016024">
    <property type="entry name" value="ARM-type_fold"/>
</dbReference>
<evidence type="ECO:0000256" key="3">
    <source>
        <dbReference type="ARBA" id="ARBA00022679"/>
    </source>
</evidence>